<dbReference type="EMBL" id="FODF01000001">
    <property type="protein sequence ID" value="SEN15478.1"/>
    <property type="molecule type" value="Genomic_DNA"/>
</dbReference>
<dbReference type="Proteomes" id="UP000199512">
    <property type="component" value="Unassembled WGS sequence"/>
</dbReference>
<dbReference type="InterPro" id="IPR023214">
    <property type="entry name" value="HAD_sf"/>
</dbReference>
<reference evidence="1 2" key="1">
    <citation type="submission" date="2016-10" db="EMBL/GenBank/DDBJ databases">
        <authorList>
            <person name="de Groot N.N."/>
        </authorList>
    </citation>
    <scope>NUCLEOTIDE SEQUENCE [LARGE SCALE GENOMIC DNA]</scope>
    <source>
        <strain evidence="1 2">Calf135</strain>
    </source>
</reference>
<evidence type="ECO:0000313" key="2">
    <source>
        <dbReference type="Proteomes" id="UP000199512"/>
    </source>
</evidence>
<dbReference type="Gene3D" id="3.30.1240.10">
    <property type="match status" value="1"/>
</dbReference>
<protein>
    <recommendedName>
        <fullName evidence="3">Hydrolase</fullName>
    </recommendedName>
</protein>
<gene>
    <name evidence="1" type="ORF">SAMN05216454_10123</name>
</gene>
<dbReference type="PANTHER" id="PTHR10000">
    <property type="entry name" value="PHOSPHOSERINE PHOSPHATASE"/>
    <property type="match status" value="1"/>
</dbReference>
<name>A0A1H8E9M7_9FIRM</name>
<dbReference type="GO" id="GO:0005829">
    <property type="term" value="C:cytosol"/>
    <property type="evidence" value="ECO:0007669"/>
    <property type="project" value="TreeGrafter"/>
</dbReference>
<evidence type="ECO:0008006" key="3">
    <source>
        <dbReference type="Google" id="ProtNLM"/>
    </source>
</evidence>
<dbReference type="GO" id="GO:0000287">
    <property type="term" value="F:magnesium ion binding"/>
    <property type="evidence" value="ECO:0007669"/>
    <property type="project" value="TreeGrafter"/>
</dbReference>
<dbReference type="NCBIfam" id="TIGR01484">
    <property type="entry name" value="HAD-SF-IIB"/>
    <property type="match status" value="1"/>
</dbReference>
<evidence type="ECO:0000313" key="1">
    <source>
        <dbReference type="EMBL" id="SEN15478.1"/>
    </source>
</evidence>
<accession>A0A1H8E9M7</accession>
<dbReference type="RefSeq" id="WP_091972836.1">
    <property type="nucleotide sequence ID" value="NZ_FODF01000001.1"/>
</dbReference>
<dbReference type="AlphaFoldDB" id="A0A1H8E9M7"/>
<dbReference type="OrthoDB" id="9810101at2"/>
<sequence length="261" mass="30340">MDRKKYFFFDIDGTIAVGMPRYVPKSTEKTLNILKEEGHFISIATGRMYSMAVDFCEKFGIKNMVTDGGNGVVIDGKKEVEALDKNMMDKILDVFDKRDIPWSICVDDERVWYTKDERFPKAMEGVIKIPNYMTTRIDKNLDFRKLDKIYKGFAYLDIETEKRIKELKDVSYTRYHDEYIILEADDKSKGIKKIMEKMGIENRDVVVFGDNTNDIKMFRPEWTSIAMGNSVDSLKKVADYVTTDADKDGIENACRHFGWIK</sequence>
<dbReference type="GO" id="GO:0016791">
    <property type="term" value="F:phosphatase activity"/>
    <property type="evidence" value="ECO:0007669"/>
    <property type="project" value="TreeGrafter"/>
</dbReference>
<dbReference type="Gene3D" id="3.40.50.1000">
    <property type="entry name" value="HAD superfamily/HAD-like"/>
    <property type="match status" value="1"/>
</dbReference>
<dbReference type="SUPFAM" id="SSF56784">
    <property type="entry name" value="HAD-like"/>
    <property type="match status" value="1"/>
</dbReference>
<keyword evidence="2" id="KW-1185">Reference proteome</keyword>
<dbReference type="InterPro" id="IPR006379">
    <property type="entry name" value="HAD-SF_hydro_IIB"/>
</dbReference>
<proteinExistence type="predicted"/>
<dbReference type="Pfam" id="PF08282">
    <property type="entry name" value="Hydrolase_3"/>
    <property type="match status" value="1"/>
</dbReference>
<dbReference type="InterPro" id="IPR036412">
    <property type="entry name" value="HAD-like_sf"/>
</dbReference>
<dbReference type="STRING" id="215200.SAMN05216454_10123"/>
<dbReference type="PANTHER" id="PTHR10000:SF25">
    <property type="entry name" value="PHOSPHATASE YKRA-RELATED"/>
    <property type="match status" value="1"/>
</dbReference>
<organism evidence="1 2">
    <name type="scientific">Peptostreptococcus russellii</name>
    <dbReference type="NCBI Taxonomy" id="215200"/>
    <lineage>
        <taxon>Bacteria</taxon>
        <taxon>Bacillati</taxon>
        <taxon>Bacillota</taxon>
        <taxon>Clostridia</taxon>
        <taxon>Peptostreptococcales</taxon>
        <taxon>Peptostreptococcaceae</taxon>
        <taxon>Peptostreptococcus</taxon>
    </lineage>
</organism>